<feature type="signal peptide" evidence="1">
    <location>
        <begin position="1"/>
        <end position="19"/>
    </location>
</feature>
<evidence type="ECO:0000313" key="2">
    <source>
        <dbReference type="EMBL" id="TQV72545.1"/>
    </source>
</evidence>
<evidence type="ECO:0000313" key="3">
    <source>
        <dbReference type="Proteomes" id="UP000315252"/>
    </source>
</evidence>
<sequence>MRIVFSIFALVVMTGAASATFSLKETRATPSPQIAKAAQLQPAKTLAVKSGACRMKLSKETEIVAFGSYQGGVRSSWDLDDSTGHETREIAVRMTSEANDVFLVLTAYDPVIWVMDPAFASRVSGVLVLGYHGQAVANLPKDTPAIISSYQSRGNSKCELWAFAHQGGKRLEDLNSRVEQVTGRPIDRFSGQYESKAVPSDVVAPHPAIEGEIRSDVRVVKLDVPNGLAGVKELVRRGKLRKANGDDLEAWLAAATERSSTGHLAPVPRPQALILSQTYVILENVRLPKGLHGKDSATFFISPGVTEIKNPGGRGDFYDIGTGADCSFIGREECPAVSR</sequence>
<dbReference type="EMBL" id="VHSH01000012">
    <property type="protein sequence ID" value="TQV72545.1"/>
    <property type="molecule type" value="Genomic_DNA"/>
</dbReference>
<gene>
    <name evidence="2" type="ORF">FKG95_26120</name>
</gene>
<keyword evidence="1" id="KW-0732">Signal</keyword>
<name>A0A545T5T9_9PROT</name>
<organism evidence="2 3">
    <name type="scientific">Denitrobaculum tricleocarpae</name>
    <dbReference type="NCBI Taxonomy" id="2591009"/>
    <lineage>
        <taxon>Bacteria</taxon>
        <taxon>Pseudomonadati</taxon>
        <taxon>Pseudomonadota</taxon>
        <taxon>Alphaproteobacteria</taxon>
        <taxon>Rhodospirillales</taxon>
        <taxon>Rhodospirillaceae</taxon>
        <taxon>Denitrobaculum</taxon>
    </lineage>
</organism>
<comment type="caution">
    <text evidence="2">The sequence shown here is derived from an EMBL/GenBank/DDBJ whole genome shotgun (WGS) entry which is preliminary data.</text>
</comment>
<accession>A0A545T5T9</accession>
<protein>
    <submittedName>
        <fullName evidence="2">Uncharacterized protein</fullName>
    </submittedName>
</protein>
<proteinExistence type="predicted"/>
<dbReference type="Proteomes" id="UP000315252">
    <property type="component" value="Unassembled WGS sequence"/>
</dbReference>
<dbReference type="OrthoDB" id="7844257at2"/>
<keyword evidence="3" id="KW-1185">Reference proteome</keyword>
<evidence type="ECO:0000256" key="1">
    <source>
        <dbReference type="SAM" id="SignalP"/>
    </source>
</evidence>
<feature type="chain" id="PRO_5021775375" evidence="1">
    <location>
        <begin position="20"/>
        <end position="339"/>
    </location>
</feature>
<reference evidence="2 3" key="1">
    <citation type="submission" date="2019-06" db="EMBL/GenBank/DDBJ databases">
        <title>Whole genome sequence for Rhodospirillaceae sp. R148.</title>
        <authorList>
            <person name="Wang G."/>
        </authorList>
    </citation>
    <scope>NUCLEOTIDE SEQUENCE [LARGE SCALE GENOMIC DNA]</scope>
    <source>
        <strain evidence="2 3">R148</strain>
    </source>
</reference>
<dbReference type="RefSeq" id="WP_142899392.1">
    <property type="nucleotide sequence ID" value="NZ_ML660063.1"/>
</dbReference>
<dbReference type="AlphaFoldDB" id="A0A545T5T9"/>